<evidence type="ECO:0000313" key="3">
    <source>
        <dbReference type="Proteomes" id="UP000289886"/>
    </source>
</evidence>
<evidence type="ECO:0000313" key="2">
    <source>
        <dbReference type="EMBL" id="RXM29179.1"/>
    </source>
</evidence>
<gene>
    <name evidence="2" type="ORF">EOD39_2358</name>
</gene>
<proteinExistence type="predicted"/>
<feature type="compositionally biased region" description="Basic and acidic residues" evidence="1">
    <location>
        <begin position="132"/>
        <end position="163"/>
    </location>
</feature>
<comment type="caution">
    <text evidence="2">The sequence shown here is derived from an EMBL/GenBank/DDBJ whole genome shotgun (WGS) entry which is preliminary data.</text>
</comment>
<feature type="compositionally biased region" description="Basic and acidic residues" evidence="1">
    <location>
        <begin position="91"/>
        <end position="120"/>
    </location>
</feature>
<feature type="region of interest" description="Disordered" evidence="1">
    <location>
        <begin position="495"/>
        <end position="518"/>
    </location>
</feature>
<sequence length="574" mass="64871">MELPVQTGASSTVGVDKEKKAEKRLGDGEAMKMKYTLYGKNGNMKEYDQQEMKMETDIKAEMRTMENCGDAEQRNKEITGGGESLAGEDGNIIKESNEEQTNTEKESKEEETNKCLDKEIGTNGNSSEGDEKENKSKREHEMVEKKTSTGEKRKTRERENKADRGKRKRMKGNEITPVESESPIKASGSDKKGGRKVMGSRGEKERKERPKLKGGPQGERLESLNKKGMKSKVHKVAGSKARGKKQILIKFATVPQNQSCLSQKMRQSVQVYYKLGTRDSFSEACNWPKQGSFDNKEEQQVETMCVDPGEAFLEQTLMPIKGNGSEEKGQLGDSFTDIQGSEATYSQVIKDSHLIHGFTAQHEPYNQCQNGCKNPGAAGVGFKAPETLEQKAVSTNPQNNRETLNGPRVNNNLSNPGLIITRQQGNREPHPKPGLMDPHTYSQNRPNTSFQGYTYESLHFQFPDHGYWDYYYRTGDLYNRYPGLLLPPRNWPRPFSPVQEESVPISPSQRPEREAMKERARQERGEAARITKHGLVHNIWIPNEDKIHYNYFNSLKKHRQGQAKSPMPAWVCNG</sequence>
<dbReference type="Proteomes" id="UP000289886">
    <property type="component" value="Unassembled WGS sequence"/>
</dbReference>
<organism evidence="2 3">
    <name type="scientific">Acipenser ruthenus</name>
    <name type="common">Sterlet sturgeon</name>
    <dbReference type="NCBI Taxonomy" id="7906"/>
    <lineage>
        <taxon>Eukaryota</taxon>
        <taxon>Metazoa</taxon>
        <taxon>Chordata</taxon>
        <taxon>Craniata</taxon>
        <taxon>Vertebrata</taxon>
        <taxon>Euteleostomi</taxon>
        <taxon>Actinopterygii</taxon>
        <taxon>Chondrostei</taxon>
        <taxon>Acipenseriformes</taxon>
        <taxon>Acipenseridae</taxon>
        <taxon>Acipenser</taxon>
    </lineage>
</organism>
<name>A0A444U239_ACIRT</name>
<dbReference type="EMBL" id="SCEB01215512">
    <property type="protein sequence ID" value="RXM29179.1"/>
    <property type="molecule type" value="Genomic_DNA"/>
</dbReference>
<keyword evidence="3" id="KW-1185">Reference proteome</keyword>
<feature type="region of interest" description="Disordered" evidence="1">
    <location>
        <begin position="393"/>
        <end position="416"/>
    </location>
</feature>
<protein>
    <submittedName>
        <fullName evidence="2">Uncharacterized protein</fullName>
    </submittedName>
</protein>
<feature type="region of interest" description="Disordered" evidence="1">
    <location>
        <begin position="68"/>
        <end position="223"/>
    </location>
</feature>
<feature type="region of interest" description="Disordered" evidence="1">
    <location>
        <begin position="1"/>
        <end position="28"/>
    </location>
</feature>
<dbReference type="AlphaFoldDB" id="A0A444U239"/>
<feature type="compositionally biased region" description="Basic and acidic residues" evidence="1">
    <location>
        <begin position="15"/>
        <end position="28"/>
    </location>
</feature>
<reference evidence="2 3" key="1">
    <citation type="submission" date="2019-01" db="EMBL/GenBank/DDBJ databases">
        <title>Draft Genome and Complete Hox-Cluster Characterization of the Sterlet Sturgeon (Acipenser ruthenus).</title>
        <authorList>
            <person name="Wei Q."/>
        </authorList>
    </citation>
    <scope>NUCLEOTIDE SEQUENCE [LARGE SCALE GENOMIC DNA]</scope>
    <source>
        <strain evidence="2">WHYD16114868_AA</strain>
        <tissue evidence="2">Blood</tissue>
    </source>
</reference>
<accession>A0A444U239</accession>
<evidence type="ECO:0000256" key="1">
    <source>
        <dbReference type="SAM" id="MobiDB-lite"/>
    </source>
</evidence>